<reference evidence="3 4" key="1">
    <citation type="submission" date="2021-02" db="EMBL/GenBank/DDBJ databases">
        <title>Plant Genome Project.</title>
        <authorList>
            <person name="Zhang R.-G."/>
        </authorList>
    </citation>
    <scope>NUCLEOTIDE SEQUENCE [LARGE SCALE GENOMIC DNA]</scope>
    <source>
        <tissue evidence="3">Leaves</tissue>
    </source>
</reference>
<comment type="caution">
    <text evidence="3">The sequence shown here is derived from an EMBL/GenBank/DDBJ whole genome shotgun (WGS) entry which is preliminary data.</text>
</comment>
<feature type="compositionally biased region" description="Basic and acidic residues" evidence="1">
    <location>
        <begin position="83"/>
        <end position="101"/>
    </location>
</feature>
<feature type="compositionally biased region" description="Basic and acidic residues" evidence="1">
    <location>
        <begin position="118"/>
        <end position="134"/>
    </location>
</feature>
<feature type="chain" id="PRO_5047047324" evidence="2">
    <location>
        <begin position="30"/>
        <end position="134"/>
    </location>
</feature>
<protein>
    <submittedName>
        <fullName evidence="3">Uncharacterized protein</fullName>
    </submittedName>
</protein>
<feature type="signal peptide" evidence="2">
    <location>
        <begin position="1"/>
        <end position="29"/>
    </location>
</feature>
<name>A0ABQ8H5J8_9ROSI</name>
<proteinExistence type="predicted"/>
<dbReference type="Proteomes" id="UP000827721">
    <property type="component" value="Unassembled WGS sequence"/>
</dbReference>
<organism evidence="3 4">
    <name type="scientific">Xanthoceras sorbifolium</name>
    <dbReference type="NCBI Taxonomy" id="99658"/>
    <lineage>
        <taxon>Eukaryota</taxon>
        <taxon>Viridiplantae</taxon>
        <taxon>Streptophyta</taxon>
        <taxon>Embryophyta</taxon>
        <taxon>Tracheophyta</taxon>
        <taxon>Spermatophyta</taxon>
        <taxon>Magnoliopsida</taxon>
        <taxon>eudicotyledons</taxon>
        <taxon>Gunneridae</taxon>
        <taxon>Pentapetalae</taxon>
        <taxon>rosids</taxon>
        <taxon>malvids</taxon>
        <taxon>Sapindales</taxon>
        <taxon>Sapindaceae</taxon>
        <taxon>Xanthoceroideae</taxon>
        <taxon>Xanthoceras</taxon>
    </lineage>
</organism>
<evidence type="ECO:0000313" key="3">
    <source>
        <dbReference type="EMBL" id="KAH7548586.1"/>
    </source>
</evidence>
<gene>
    <name evidence="3" type="ORF">JRO89_XS14G0174300</name>
</gene>
<sequence length="134" mass="14381">MAKLAPTFLPLLVLLVFAIGQMNLPMVKGQCSEGLGLCGTDCNERCNKKHNGGGQGSCDNQIHPPLPVSKKIGDGGNAGCRVEGQRIYREVSRQRGDENRVTDAGNGDGKRRSVTMASREEGVETEVERAEGRV</sequence>
<keyword evidence="4" id="KW-1185">Reference proteome</keyword>
<evidence type="ECO:0000256" key="2">
    <source>
        <dbReference type="SAM" id="SignalP"/>
    </source>
</evidence>
<feature type="region of interest" description="Disordered" evidence="1">
    <location>
        <begin position="50"/>
        <end position="134"/>
    </location>
</feature>
<dbReference type="EMBL" id="JAFEMO010000014">
    <property type="protein sequence ID" value="KAH7548586.1"/>
    <property type="molecule type" value="Genomic_DNA"/>
</dbReference>
<evidence type="ECO:0000256" key="1">
    <source>
        <dbReference type="SAM" id="MobiDB-lite"/>
    </source>
</evidence>
<accession>A0ABQ8H5J8</accession>
<evidence type="ECO:0000313" key="4">
    <source>
        <dbReference type="Proteomes" id="UP000827721"/>
    </source>
</evidence>
<keyword evidence="2" id="KW-0732">Signal</keyword>